<gene>
    <name evidence="2" type="ORF">LAZ67_18001177</name>
</gene>
<name>A0ABY6LFL3_9ARAC</name>
<proteinExistence type="predicted"/>
<accession>A0ABY6LFL3</accession>
<feature type="compositionally biased region" description="Basic and acidic residues" evidence="1">
    <location>
        <begin position="187"/>
        <end position="197"/>
    </location>
</feature>
<feature type="region of interest" description="Disordered" evidence="1">
    <location>
        <begin position="152"/>
        <end position="197"/>
    </location>
</feature>
<dbReference type="EMBL" id="CP092880">
    <property type="protein sequence ID" value="UYV79953.1"/>
    <property type="molecule type" value="Genomic_DNA"/>
</dbReference>
<protein>
    <submittedName>
        <fullName evidence="2">Uncharacterized protein</fullName>
    </submittedName>
</protein>
<evidence type="ECO:0000256" key="1">
    <source>
        <dbReference type="SAM" id="MobiDB-lite"/>
    </source>
</evidence>
<keyword evidence="3" id="KW-1185">Reference proteome</keyword>
<dbReference type="Proteomes" id="UP001235939">
    <property type="component" value="Chromosome 18"/>
</dbReference>
<reference evidence="2 3" key="1">
    <citation type="submission" date="2022-01" db="EMBL/GenBank/DDBJ databases">
        <title>A chromosomal length assembly of Cordylochernes scorpioides.</title>
        <authorList>
            <person name="Zeh D."/>
            <person name="Zeh J."/>
        </authorList>
    </citation>
    <scope>NUCLEOTIDE SEQUENCE [LARGE SCALE GENOMIC DNA]</scope>
    <source>
        <strain evidence="2">IN4F17</strain>
        <tissue evidence="2">Whole Body</tissue>
    </source>
</reference>
<evidence type="ECO:0000313" key="2">
    <source>
        <dbReference type="EMBL" id="UYV79953.1"/>
    </source>
</evidence>
<organism evidence="2 3">
    <name type="scientific">Cordylochernes scorpioides</name>
    <dbReference type="NCBI Taxonomy" id="51811"/>
    <lineage>
        <taxon>Eukaryota</taxon>
        <taxon>Metazoa</taxon>
        <taxon>Ecdysozoa</taxon>
        <taxon>Arthropoda</taxon>
        <taxon>Chelicerata</taxon>
        <taxon>Arachnida</taxon>
        <taxon>Pseudoscorpiones</taxon>
        <taxon>Cheliferoidea</taxon>
        <taxon>Chernetidae</taxon>
        <taxon>Cordylochernes</taxon>
    </lineage>
</organism>
<sequence>MIGSLMYLSTDTQPDISFNVSNSYLSIDVLCLCKEVDPQMSEEDKISHLMKGIAEELHQALLPRDLQVTDQFITEYRRLEALRCRRVTPTRYERLPNAASLCDQDDGEDLSSLIRKIIREEIQQALHSPQAEPKIAAIEDLVREEIVKTLAPRSKPTISPPQAPRPVSNPRFEVQPRTPHPTTQYQKQERRRDTNEWRTTEGKPICFYCGRPGALRRIIEKKIQSLPKPYFISRSKQTIFLTR</sequence>
<evidence type="ECO:0000313" key="3">
    <source>
        <dbReference type="Proteomes" id="UP001235939"/>
    </source>
</evidence>